<gene>
    <name evidence="1" type="ORF">X777_12810</name>
</gene>
<accession>A0A026WZV2</accession>
<name>A0A026WZV2_OOCBI</name>
<dbReference type="OrthoDB" id="7554969at2759"/>
<sequence length="285" mass="34011">MKRRIWDKQTNKYTSQFTNNFIVTIRGTTLKDKITIFENLHIMLRVRPYVEPVVQCYNCFMFGRIKAHCKRAVKCIICGNKAHEVCNDRLNCIDCGGEHKSTDRSCPVFQKNKELKVIMAHNNISFIDAEKLVFGGKHDESSMRYDRYTNLNAWPVLGLSKRNKRSIQEEKFDSVRKTRIVNYNNRFDRRNTINERENVRHRKERDSVEKRRQEFLGYNKRFNGREEEISKDRFGLLLQQNDISNTSDKNYNTERRENYVESHEGYNWVMDIENIISSLKDTSRE</sequence>
<dbReference type="STRING" id="2015173.A0A026WZV2"/>
<keyword evidence="2" id="KW-1185">Reference proteome</keyword>
<evidence type="ECO:0000313" key="1">
    <source>
        <dbReference type="EMBL" id="EZA61373.1"/>
    </source>
</evidence>
<proteinExistence type="predicted"/>
<organism evidence="1 2">
    <name type="scientific">Ooceraea biroi</name>
    <name type="common">Clonal raider ant</name>
    <name type="synonym">Cerapachys biroi</name>
    <dbReference type="NCBI Taxonomy" id="2015173"/>
    <lineage>
        <taxon>Eukaryota</taxon>
        <taxon>Metazoa</taxon>
        <taxon>Ecdysozoa</taxon>
        <taxon>Arthropoda</taxon>
        <taxon>Hexapoda</taxon>
        <taxon>Insecta</taxon>
        <taxon>Pterygota</taxon>
        <taxon>Neoptera</taxon>
        <taxon>Endopterygota</taxon>
        <taxon>Hymenoptera</taxon>
        <taxon>Apocrita</taxon>
        <taxon>Aculeata</taxon>
        <taxon>Formicoidea</taxon>
        <taxon>Formicidae</taxon>
        <taxon>Dorylinae</taxon>
        <taxon>Ooceraea</taxon>
    </lineage>
</organism>
<protein>
    <submittedName>
        <fullName evidence="1">Nucleic-acid-binding protein from mobile element jockey</fullName>
    </submittedName>
</protein>
<dbReference type="Proteomes" id="UP000053097">
    <property type="component" value="Unassembled WGS sequence"/>
</dbReference>
<reference evidence="1 2" key="1">
    <citation type="journal article" date="2014" name="Curr. Biol.">
        <title>The genome of the clonal raider ant Cerapachys biroi.</title>
        <authorList>
            <person name="Oxley P.R."/>
            <person name="Ji L."/>
            <person name="Fetter-Pruneda I."/>
            <person name="McKenzie S.K."/>
            <person name="Li C."/>
            <person name="Hu H."/>
            <person name="Zhang G."/>
            <person name="Kronauer D.J."/>
        </authorList>
    </citation>
    <scope>NUCLEOTIDE SEQUENCE [LARGE SCALE GENOMIC DNA]</scope>
</reference>
<evidence type="ECO:0000313" key="2">
    <source>
        <dbReference type="Proteomes" id="UP000053097"/>
    </source>
</evidence>
<dbReference type="AlphaFoldDB" id="A0A026WZV2"/>
<dbReference type="EMBL" id="KK107059">
    <property type="protein sequence ID" value="EZA61373.1"/>
    <property type="molecule type" value="Genomic_DNA"/>
</dbReference>